<organism evidence="9 10">
    <name type="scientific">Phytophthora infestans (strain T30-4)</name>
    <name type="common">Potato late blight agent</name>
    <dbReference type="NCBI Taxonomy" id="403677"/>
    <lineage>
        <taxon>Eukaryota</taxon>
        <taxon>Sar</taxon>
        <taxon>Stramenopiles</taxon>
        <taxon>Oomycota</taxon>
        <taxon>Peronosporomycetes</taxon>
        <taxon>Peronosporales</taxon>
        <taxon>Peronosporaceae</taxon>
        <taxon>Phytophthora</taxon>
    </lineage>
</organism>
<dbReference type="RefSeq" id="XP_002895365.1">
    <property type="nucleotide sequence ID" value="XM_002895319.1"/>
</dbReference>
<evidence type="ECO:0000256" key="4">
    <source>
        <dbReference type="ARBA" id="ARBA00022989"/>
    </source>
</evidence>
<dbReference type="InParanoid" id="D0P2V1"/>
<feature type="transmembrane region" description="Helical" evidence="6">
    <location>
        <begin position="309"/>
        <end position="330"/>
    </location>
</feature>
<evidence type="ECO:0000256" key="1">
    <source>
        <dbReference type="ARBA" id="ARBA00004141"/>
    </source>
</evidence>
<dbReference type="AlphaFoldDB" id="D0P2V1"/>
<sequence>MSEEKRILDANLAKEGVTIPSPDFPEMVFTKKRAANSMTQARFLTGRFMDMYWRTPSYNLTRIIVTFLLALVFGLLFLDSDYTSYQGINGGVGMVFMTTLFNGIVSFNSVLPISCEERESFYRERAAQTYNALWYFVGSTLAEIPYVFASGFIFTFVWFFMVGFTGFDTALLYWVNISLLILLQTYMGQFLAYAMPSVEVAAIIGVLMNSIFFLFMGFNPPANAIPSGYKWLYAITPQRYPLAILGSLVFGQCDTDPTWNETTKVYENVGSQLGCQPLTSLPVSIDHITVKDYVGSVFGMHHSDMWTQFGYVFIFIAVFRVLALLSLRFLNHQKR</sequence>
<dbReference type="Pfam" id="PF01061">
    <property type="entry name" value="ABC2_membrane"/>
    <property type="match status" value="1"/>
</dbReference>
<dbReference type="InterPro" id="IPR013525">
    <property type="entry name" value="ABC2_TM"/>
</dbReference>
<evidence type="ECO:0000259" key="8">
    <source>
        <dbReference type="Pfam" id="PF06422"/>
    </source>
</evidence>
<dbReference type="EMBL" id="DS028314">
    <property type="protein sequence ID" value="EEY57088.1"/>
    <property type="molecule type" value="Genomic_DNA"/>
</dbReference>
<evidence type="ECO:0000256" key="5">
    <source>
        <dbReference type="ARBA" id="ARBA00023136"/>
    </source>
</evidence>
<feature type="transmembrane region" description="Helical" evidence="6">
    <location>
        <begin position="171"/>
        <end position="193"/>
    </location>
</feature>
<comment type="subcellular location">
    <subcellularLocation>
        <location evidence="1">Membrane</location>
        <topology evidence="1">Multi-pass membrane protein</topology>
    </subcellularLocation>
</comment>
<keyword evidence="10" id="KW-1185">Reference proteome</keyword>
<feature type="transmembrane region" description="Helical" evidence="6">
    <location>
        <begin position="90"/>
        <end position="111"/>
    </location>
</feature>
<feature type="domain" description="ABC-2 type transporter transmembrane" evidence="7">
    <location>
        <begin position="40"/>
        <end position="245"/>
    </location>
</feature>
<dbReference type="GO" id="GO:0016020">
    <property type="term" value="C:membrane"/>
    <property type="evidence" value="ECO:0007669"/>
    <property type="project" value="UniProtKB-SubCell"/>
</dbReference>
<reference evidence="10" key="1">
    <citation type="journal article" date="2009" name="Nature">
        <title>Genome sequence and analysis of the Irish potato famine pathogen Phytophthora infestans.</title>
        <authorList>
            <consortium name="The Broad Institute Genome Sequencing Platform"/>
            <person name="Haas B.J."/>
            <person name="Kamoun S."/>
            <person name="Zody M.C."/>
            <person name="Jiang R.H."/>
            <person name="Handsaker R.E."/>
            <person name="Cano L.M."/>
            <person name="Grabherr M."/>
            <person name="Kodira C.D."/>
            <person name="Raffaele S."/>
            <person name="Torto-Alalibo T."/>
            <person name="Bozkurt T.O."/>
            <person name="Ah-Fong A.M."/>
            <person name="Alvarado L."/>
            <person name="Anderson V.L."/>
            <person name="Armstrong M.R."/>
            <person name="Avrova A."/>
            <person name="Baxter L."/>
            <person name="Beynon J."/>
            <person name="Boevink P.C."/>
            <person name="Bollmann S.R."/>
            <person name="Bos J.I."/>
            <person name="Bulone V."/>
            <person name="Cai G."/>
            <person name="Cakir C."/>
            <person name="Carrington J.C."/>
            <person name="Chawner M."/>
            <person name="Conti L."/>
            <person name="Costanzo S."/>
            <person name="Ewan R."/>
            <person name="Fahlgren N."/>
            <person name="Fischbach M.A."/>
            <person name="Fugelstad J."/>
            <person name="Gilroy E.M."/>
            <person name="Gnerre S."/>
            <person name="Green P.J."/>
            <person name="Grenville-Briggs L.J."/>
            <person name="Griffith J."/>
            <person name="Grunwald N.J."/>
            <person name="Horn K."/>
            <person name="Horner N.R."/>
            <person name="Hu C.H."/>
            <person name="Huitema E."/>
            <person name="Jeong D.H."/>
            <person name="Jones A.M."/>
            <person name="Jones J.D."/>
            <person name="Jones R.W."/>
            <person name="Karlsson E.K."/>
            <person name="Kunjeti S.G."/>
            <person name="Lamour K."/>
            <person name="Liu Z."/>
            <person name="Ma L."/>
            <person name="Maclean D."/>
            <person name="Chibucos M.C."/>
            <person name="McDonald H."/>
            <person name="McWalters J."/>
            <person name="Meijer H.J."/>
            <person name="Morgan W."/>
            <person name="Morris P.F."/>
            <person name="Munro C.A."/>
            <person name="O'Neill K."/>
            <person name="Ospina-Giraldo M."/>
            <person name="Pinzon A."/>
            <person name="Pritchard L."/>
            <person name="Ramsahoye B."/>
            <person name="Ren Q."/>
            <person name="Restrepo S."/>
            <person name="Roy S."/>
            <person name="Sadanandom A."/>
            <person name="Savidor A."/>
            <person name="Schornack S."/>
            <person name="Schwartz D.C."/>
            <person name="Schumann U.D."/>
            <person name="Schwessinger B."/>
            <person name="Seyer L."/>
            <person name="Sharpe T."/>
            <person name="Silvar C."/>
            <person name="Song J."/>
            <person name="Studholme D.J."/>
            <person name="Sykes S."/>
            <person name="Thines M."/>
            <person name="van de Vondervoort P.J."/>
            <person name="Phuntumart V."/>
            <person name="Wawra S."/>
            <person name="Weide R."/>
            <person name="Win J."/>
            <person name="Young C."/>
            <person name="Zhou S."/>
            <person name="Fry W."/>
            <person name="Meyers B.C."/>
            <person name="van West P."/>
            <person name="Ristaino J."/>
            <person name="Govers F."/>
            <person name="Birch P.R."/>
            <person name="Whisson S.C."/>
            <person name="Judelson H.S."/>
            <person name="Nusbaum C."/>
        </authorList>
    </citation>
    <scope>NUCLEOTIDE SEQUENCE [LARGE SCALE GENOMIC DNA]</scope>
    <source>
        <strain evidence="10">T30-4</strain>
    </source>
</reference>
<dbReference type="GO" id="GO:0140359">
    <property type="term" value="F:ABC-type transporter activity"/>
    <property type="evidence" value="ECO:0007669"/>
    <property type="project" value="InterPro"/>
</dbReference>
<evidence type="ECO:0000256" key="2">
    <source>
        <dbReference type="ARBA" id="ARBA00022448"/>
    </source>
</evidence>
<keyword evidence="9" id="KW-0067">ATP-binding</keyword>
<dbReference type="GO" id="GO:0005524">
    <property type="term" value="F:ATP binding"/>
    <property type="evidence" value="ECO:0007669"/>
    <property type="project" value="UniProtKB-KW"/>
</dbReference>
<dbReference type="InterPro" id="IPR010929">
    <property type="entry name" value="PDR_CDR_ABC"/>
</dbReference>
<feature type="transmembrane region" description="Helical" evidence="6">
    <location>
        <begin position="200"/>
        <end position="218"/>
    </location>
</feature>
<proteinExistence type="predicted"/>
<dbReference type="VEuPathDB" id="FungiDB:PITG_20815"/>
<accession>D0P2V1</accession>
<feature type="transmembrane region" description="Helical" evidence="6">
    <location>
        <begin position="132"/>
        <end position="159"/>
    </location>
</feature>
<keyword evidence="3 6" id="KW-0812">Transmembrane</keyword>
<keyword evidence="2" id="KW-0813">Transport</keyword>
<protein>
    <submittedName>
        <fullName evidence="9">ATP-binding Cassette (ABC) Superfamily</fullName>
    </submittedName>
</protein>
<feature type="domain" description="CDR ABC transporter" evidence="8">
    <location>
        <begin position="266"/>
        <end position="334"/>
    </location>
</feature>
<evidence type="ECO:0000256" key="3">
    <source>
        <dbReference type="ARBA" id="ARBA00022692"/>
    </source>
</evidence>
<gene>
    <name evidence="9" type="ORF">PITG_20815</name>
</gene>
<feature type="transmembrane region" description="Helical" evidence="6">
    <location>
        <begin position="59"/>
        <end position="78"/>
    </location>
</feature>
<dbReference type="PANTHER" id="PTHR19241">
    <property type="entry name" value="ATP-BINDING CASSETTE TRANSPORTER"/>
    <property type="match status" value="1"/>
</dbReference>
<dbReference type="OrthoDB" id="66620at2759"/>
<evidence type="ECO:0000256" key="6">
    <source>
        <dbReference type="SAM" id="Phobius"/>
    </source>
</evidence>
<dbReference type="KEGG" id="pif:PITG_20815"/>
<keyword evidence="4 6" id="KW-1133">Transmembrane helix</keyword>
<dbReference type="HOGENOM" id="CLU_000604_35_2_1"/>
<dbReference type="GeneID" id="9463642"/>
<evidence type="ECO:0000313" key="9">
    <source>
        <dbReference type="EMBL" id="EEY57088.1"/>
    </source>
</evidence>
<name>D0P2V1_PHYIT</name>
<keyword evidence="5 6" id="KW-0472">Membrane</keyword>
<keyword evidence="9" id="KW-0547">Nucleotide-binding</keyword>
<evidence type="ECO:0000313" key="10">
    <source>
        <dbReference type="Proteomes" id="UP000006643"/>
    </source>
</evidence>
<dbReference type="OMA" id="VYNIRYA"/>
<dbReference type="Pfam" id="PF06422">
    <property type="entry name" value="PDR_CDR"/>
    <property type="match status" value="1"/>
</dbReference>
<dbReference type="Proteomes" id="UP000006643">
    <property type="component" value="Unassembled WGS sequence"/>
</dbReference>
<evidence type="ECO:0000259" key="7">
    <source>
        <dbReference type="Pfam" id="PF01061"/>
    </source>
</evidence>